<comment type="caution">
    <text evidence="2">The sequence shown here is derived from an EMBL/GenBank/DDBJ whole genome shotgun (WGS) entry which is preliminary data.</text>
</comment>
<evidence type="ECO:0008006" key="4">
    <source>
        <dbReference type="Google" id="ProtNLM"/>
    </source>
</evidence>
<dbReference type="RefSeq" id="WP_169350723.1">
    <property type="nucleotide sequence ID" value="NZ_JABBJJ010000331.1"/>
</dbReference>
<dbReference type="Proteomes" id="UP000518300">
    <property type="component" value="Unassembled WGS sequence"/>
</dbReference>
<proteinExistence type="predicted"/>
<feature type="chain" id="PRO_5032698397" description="Lipoprotein" evidence="1">
    <location>
        <begin position="25"/>
        <end position="93"/>
    </location>
</feature>
<gene>
    <name evidence="2" type="ORF">HG543_42835</name>
</gene>
<dbReference type="AlphaFoldDB" id="A0A848LU47"/>
<evidence type="ECO:0000313" key="2">
    <source>
        <dbReference type="EMBL" id="NMO21538.1"/>
    </source>
</evidence>
<keyword evidence="3" id="KW-1185">Reference proteome</keyword>
<keyword evidence="1" id="KW-0732">Signal</keyword>
<sequence length="93" mass="10305">MKIRTLTLTTVLALGALVTGCSNDADSICDKHKECFNDNLDTGACAEGIDEWIEDGDKEEREDRVAECSRCIDDRTCAQVLESCIDDCFDIPR</sequence>
<accession>A0A848LU47</accession>
<name>A0A848LU47_9BACT</name>
<evidence type="ECO:0000313" key="3">
    <source>
        <dbReference type="Proteomes" id="UP000518300"/>
    </source>
</evidence>
<reference evidence="2 3" key="1">
    <citation type="submission" date="2020-04" db="EMBL/GenBank/DDBJ databases">
        <title>Draft genome of Pyxidicoccus fallax type strain.</title>
        <authorList>
            <person name="Whitworth D.E."/>
        </authorList>
    </citation>
    <scope>NUCLEOTIDE SEQUENCE [LARGE SCALE GENOMIC DNA]</scope>
    <source>
        <strain evidence="2 3">DSM 14698</strain>
    </source>
</reference>
<dbReference type="PROSITE" id="PS51257">
    <property type="entry name" value="PROKAR_LIPOPROTEIN"/>
    <property type="match status" value="1"/>
</dbReference>
<organism evidence="2 3">
    <name type="scientific">Pyxidicoccus fallax</name>
    <dbReference type="NCBI Taxonomy" id="394095"/>
    <lineage>
        <taxon>Bacteria</taxon>
        <taxon>Pseudomonadati</taxon>
        <taxon>Myxococcota</taxon>
        <taxon>Myxococcia</taxon>
        <taxon>Myxococcales</taxon>
        <taxon>Cystobacterineae</taxon>
        <taxon>Myxococcaceae</taxon>
        <taxon>Pyxidicoccus</taxon>
    </lineage>
</organism>
<dbReference type="EMBL" id="JABBJJ010000331">
    <property type="protein sequence ID" value="NMO21538.1"/>
    <property type="molecule type" value="Genomic_DNA"/>
</dbReference>
<feature type="signal peptide" evidence="1">
    <location>
        <begin position="1"/>
        <end position="24"/>
    </location>
</feature>
<evidence type="ECO:0000256" key="1">
    <source>
        <dbReference type="SAM" id="SignalP"/>
    </source>
</evidence>
<protein>
    <recommendedName>
        <fullName evidence="4">Lipoprotein</fullName>
    </recommendedName>
</protein>